<gene>
    <name evidence="2" type="ORF">HF576_05310</name>
</gene>
<protein>
    <submittedName>
        <fullName evidence="2">MBL fold metallo-hydrolase</fullName>
    </submittedName>
</protein>
<dbReference type="InterPro" id="IPR001279">
    <property type="entry name" value="Metallo-B-lactamas"/>
</dbReference>
<dbReference type="CDD" id="cd07721">
    <property type="entry name" value="yflN-like_MBL-fold"/>
    <property type="match status" value="1"/>
</dbReference>
<organism evidence="2 3">
    <name type="scientific">Microbacterium salsuginis</name>
    <dbReference type="NCBI Taxonomy" id="2722803"/>
    <lineage>
        <taxon>Bacteria</taxon>
        <taxon>Bacillati</taxon>
        <taxon>Actinomycetota</taxon>
        <taxon>Actinomycetes</taxon>
        <taxon>Micrococcales</taxon>
        <taxon>Microbacteriaceae</taxon>
        <taxon>Microbacterium</taxon>
    </lineage>
</organism>
<dbReference type="Proteomes" id="UP001429745">
    <property type="component" value="Unassembled WGS sequence"/>
</dbReference>
<dbReference type="EMBL" id="JABACI010000001">
    <property type="protein sequence ID" value="NLP83257.1"/>
    <property type="molecule type" value="Genomic_DNA"/>
</dbReference>
<keyword evidence="3" id="KW-1185">Reference proteome</keyword>
<name>A0ABX1K9R5_9MICO</name>
<dbReference type="Gene3D" id="3.60.15.10">
    <property type="entry name" value="Ribonuclease Z/Hydroxyacylglutathione hydrolase-like"/>
    <property type="match status" value="1"/>
</dbReference>
<dbReference type="Pfam" id="PF00753">
    <property type="entry name" value="Lactamase_B"/>
    <property type="match status" value="1"/>
</dbReference>
<evidence type="ECO:0000313" key="3">
    <source>
        <dbReference type="Proteomes" id="UP001429745"/>
    </source>
</evidence>
<evidence type="ECO:0000313" key="2">
    <source>
        <dbReference type="EMBL" id="NLP83257.1"/>
    </source>
</evidence>
<reference evidence="2 3" key="1">
    <citation type="submission" date="2020-04" db="EMBL/GenBank/DDBJ databases">
        <title>CFH 90308 Microbacterium sp.</title>
        <authorList>
            <person name="Nie G."/>
            <person name="Ming H."/>
            <person name="Xia T."/>
        </authorList>
    </citation>
    <scope>NUCLEOTIDE SEQUENCE [LARGE SCALE GENOMIC DNA]</scope>
    <source>
        <strain evidence="2 3">CFH 90308</strain>
    </source>
</reference>
<comment type="caution">
    <text evidence="2">The sequence shown here is derived from an EMBL/GenBank/DDBJ whole genome shotgun (WGS) entry which is preliminary data.</text>
</comment>
<sequence>MPTPDLMSIAANLYRLRIPGGQAHALNSYIWVGADGVTLIDAGWPDSAELIAAAIESVGKHRSDVIRLVLTHFHDDHAGSAAEIAEWRPGMVVAAGKADSDVIRGRVTGEMPTLTEAERAIHPGFERPPMAPPCRVDLELTGGEVLPVGRAGARVISTPGHTPGSIALHLIDEDVVLVGDSVAEFEGEVILGVFNSDRGSLRRSAATLASTGATIAGFGHGDVVGAEAAQRIAAASDPFA</sequence>
<dbReference type="PANTHER" id="PTHR42951">
    <property type="entry name" value="METALLO-BETA-LACTAMASE DOMAIN-CONTAINING"/>
    <property type="match status" value="1"/>
</dbReference>
<dbReference type="SMART" id="SM00849">
    <property type="entry name" value="Lactamase_B"/>
    <property type="match status" value="1"/>
</dbReference>
<evidence type="ECO:0000259" key="1">
    <source>
        <dbReference type="SMART" id="SM00849"/>
    </source>
</evidence>
<dbReference type="InterPro" id="IPR036866">
    <property type="entry name" value="RibonucZ/Hydroxyglut_hydro"/>
</dbReference>
<feature type="domain" description="Metallo-beta-lactamase" evidence="1">
    <location>
        <begin position="25"/>
        <end position="220"/>
    </location>
</feature>
<dbReference type="InterPro" id="IPR050855">
    <property type="entry name" value="NDM-1-like"/>
</dbReference>
<proteinExistence type="predicted"/>
<accession>A0ABX1K9R5</accession>
<dbReference type="SUPFAM" id="SSF56281">
    <property type="entry name" value="Metallo-hydrolase/oxidoreductase"/>
    <property type="match status" value="1"/>
</dbReference>
<dbReference type="PANTHER" id="PTHR42951:SF17">
    <property type="entry name" value="METALLO-BETA-LACTAMASE DOMAIN-CONTAINING PROTEIN"/>
    <property type="match status" value="1"/>
</dbReference>